<protein>
    <recommendedName>
        <fullName evidence="3">DUF1579 domain-containing protein</fullName>
    </recommendedName>
</protein>
<dbReference type="Proteomes" id="UP000060787">
    <property type="component" value="Chromosome"/>
</dbReference>
<dbReference type="STRING" id="84531.LA76x_3751"/>
<dbReference type="AlphaFoldDB" id="A0A0S2FEA8"/>
<evidence type="ECO:0000313" key="2">
    <source>
        <dbReference type="Proteomes" id="UP000060787"/>
    </source>
</evidence>
<gene>
    <name evidence="1" type="ORF">LA76x_3751</name>
</gene>
<organism evidence="1 2">
    <name type="scientific">Lysobacter antibioticus</name>
    <dbReference type="NCBI Taxonomy" id="84531"/>
    <lineage>
        <taxon>Bacteria</taxon>
        <taxon>Pseudomonadati</taxon>
        <taxon>Pseudomonadota</taxon>
        <taxon>Gammaproteobacteria</taxon>
        <taxon>Lysobacterales</taxon>
        <taxon>Lysobacteraceae</taxon>
        <taxon>Lysobacter</taxon>
    </lineage>
</organism>
<dbReference type="PATRIC" id="fig|84531.8.peg.3768"/>
<accession>A0A0S2FEA8</accession>
<dbReference type="KEGG" id="lab:LA76x_3751"/>
<keyword evidence="2" id="KW-1185">Reference proteome</keyword>
<sequence>MEPHRADPAQIALLHRLAGAWSGPERSADAPPDAASLGHGHYRIALDGGALIQDYRQERDGQTVFRAHGVFVVEPGSDQVLWWWFDSLGYPATPARGRWCGDSLHFDRVTRRGESRYRYELDGERHRFVIEHRFPGETDFAEFMRGDYTRQP</sequence>
<evidence type="ECO:0000313" key="1">
    <source>
        <dbReference type="EMBL" id="ALN81873.1"/>
    </source>
</evidence>
<dbReference type="EMBL" id="CP011129">
    <property type="protein sequence ID" value="ALN81873.1"/>
    <property type="molecule type" value="Genomic_DNA"/>
</dbReference>
<proteinExistence type="predicted"/>
<dbReference type="RefSeq" id="WP_057918792.1">
    <property type="nucleotide sequence ID" value="NZ_CP011129.1"/>
</dbReference>
<name>A0A0S2FEA8_LYSAN</name>
<reference evidence="1 2" key="1">
    <citation type="journal article" date="2015" name="BMC Genomics">
        <title>Comparative genomics and metabolic profiling of the genus Lysobacter.</title>
        <authorList>
            <person name="de Bruijn I."/>
            <person name="Cheng X."/>
            <person name="de Jager V."/>
            <person name="Exposito R.G."/>
            <person name="Watrous J."/>
            <person name="Patel N."/>
            <person name="Postma J."/>
            <person name="Dorrestein P.C."/>
            <person name="Kobayashi D."/>
            <person name="Raaijmakers J.M."/>
        </authorList>
    </citation>
    <scope>NUCLEOTIDE SEQUENCE [LARGE SCALE GENOMIC DNA]</scope>
    <source>
        <strain evidence="1 2">76</strain>
    </source>
</reference>
<evidence type="ECO:0008006" key="3">
    <source>
        <dbReference type="Google" id="ProtNLM"/>
    </source>
</evidence>